<reference evidence="4" key="3">
    <citation type="submission" date="2021-02" db="UniProtKB">
        <authorList>
            <consortium name="EnsemblMetazoa"/>
        </authorList>
    </citation>
    <scope>IDENTIFICATION</scope>
    <source>
        <strain evidence="4">USDA</strain>
    </source>
</reference>
<evidence type="ECO:0000256" key="1">
    <source>
        <dbReference type="SAM" id="MobiDB-lite"/>
    </source>
</evidence>
<dbReference type="HOGENOM" id="CLU_510309_0_0_1"/>
<dbReference type="EMBL" id="DS235286">
    <property type="protein sequence ID" value="EEB14422.1"/>
    <property type="molecule type" value="Genomic_DNA"/>
</dbReference>
<keyword evidence="2" id="KW-1133">Transmembrane helix</keyword>
<protein>
    <submittedName>
        <fullName evidence="3">Ring-infected erythrocyte surface antigen, putative</fullName>
    </submittedName>
</protein>
<dbReference type="VEuPathDB" id="VectorBase:PHUM299480"/>
<evidence type="ECO:0000256" key="2">
    <source>
        <dbReference type="SAM" id="Phobius"/>
    </source>
</evidence>
<keyword evidence="2" id="KW-0812">Transmembrane</keyword>
<sequence>MHPAYYIVFGIVFVKIGFVNGGLINKEYIERGAVISNERNEEATPTYTNNKKYLIPDDREANNYDDVVIEIQNLRFKRSNFSLLGSLQTVPNKLYSKISESLKKNVNKAKALAGILQSAAQNKNDNETCENKDNDMTNTCTNMSPETNTTTTTTTIINVNIEGNNTLHAEKNDIVHNGTEINAENNIVSNLNHTIQNNNKTELNNVNGGLPVNENQTTLIDQENSEKNKHEGNSNHTVMEGHENESINQINIEKTKGSEEKINENEKPNVEQEIHSVNNSKTVEIDSELTRILQQKVFFKDGNETLESLLKKTMEEEMEKRNTTTSSPRTIHETLNSIPPRINSETFEKGEPEMSNNVTHSTEKSLLEKENTEKYDLVDKNNFVNDINITTNTSSYKNEENKSIETSTFPGDVNNNNNLTVINNSTISDKMKDLLNKINETIGTTNTFPQTHITFKNDEGATTVSSFDKNPSPNKEQNAAIFLQTDTWNCTYSNLHLNIENRSLEYGRTLIKAPMKCAAGEQLINSKCRKVYGI</sequence>
<gene>
    <name evidence="4" type="primary">8229794</name>
    <name evidence="3" type="ORF">Phum_PHUM299480</name>
</gene>
<proteinExistence type="predicted"/>
<organism>
    <name type="scientific">Pediculus humanus subsp. corporis</name>
    <name type="common">Body louse</name>
    <dbReference type="NCBI Taxonomy" id="121224"/>
    <lineage>
        <taxon>Eukaryota</taxon>
        <taxon>Metazoa</taxon>
        <taxon>Ecdysozoa</taxon>
        <taxon>Arthropoda</taxon>
        <taxon>Hexapoda</taxon>
        <taxon>Insecta</taxon>
        <taxon>Pterygota</taxon>
        <taxon>Neoptera</taxon>
        <taxon>Paraneoptera</taxon>
        <taxon>Psocodea</taxon>
        <taxon>Troctomorpha</taxon>
        <taxon>Phthiraptera</taxon>
        <taxon>Anoplura</taxon>
        <taxon>Pediculidae</taxon>
        <taxon>Pediculus</taxon>
    </lineage>
</organism>
<feature type="compositionally biased region" description="Basic and acidic residues" evidence="1">
    <location>
        <begin position="253"/>
        <end position="270"/>
    </location>
</feature>
<keyword evidence="5" id="KW-1185">Reference proteome</keyword>
<dbReference type="Proteomes" id="UP000009046">
    <property type="component" value="Unassembled WGS sequence"/>
</dbReference>
<feature type="transmembrane region" description="Helical" evidence="2">
    <location>
        <begin position="6"/>
        <end position="24"/>
    </location>
</feature>
<dbReference type="GeneID" id="8229794"/>
<dbReference type="KEGG" id="phu:Phum_PHUM299480"/>
<dbReference type="AlphaFoldDB" id="E0VM16"/>
<reference evidence="3" key="2">
    <citation type="submission" date="2007-04" db="EMBL/GenBank/DDBJ databases">
        <title>The genome of the human body louse.</title>
        <authorList>
            <consortium name="The Human Body Louse Genome Consortium"/>
            <person name="Kirkness E."/>
            <person name="Walenz B."/>
            <person name="Hass B."/>
            <person name="Bruggner R."/>
            <person name="Strausberg R."/>
        </authorList>
    </citation>
    <scope>NUCLEOTIDE SEQUENCE</scope>
    <source>
        <strain evidence="3">USDA</strain>
    </source>
</reference>
<evidence type="ECO:0000313" key="3">
    <source>
        <dbReference type="EMBL" id="EEB14422.1"/>
    </source>
</evidence>
<dbReference type="InParanoid" id="E0VM16"/>
<dbReference type="RefSeq" id="XP_002427160.1">
    <property type="nucleotide sequence ID" value="XM_002427115.1"/>
</dbReference>
<accession>E0VM16</accession>
<name>E0VM16_PEDHC</name>
<evidence type="ECO:0000313" key="5">
    <source>
        <dbReference type="Proteomes" id="UP000009046"/>
    </source>
</evidence>
<dbReference type="CTD" id="8229794"/>
<dbReference type="EnsemblMetazoa" id="PHUM299480-RA">
    <property type="protein sequence ID" value="PHUM299480-PA"/>
    <property type="gene ID" value="PHUM299480"/>
</dbReference>
<feature type="region of interest" description="Disordered" evidence="1">
    <location>
        <begin position="248"/>
        <end position="270"/>
    </location>
</feature>
<feature type="region of interest" description="Disordered" evidence="1">
    <location>
        <begin position="341"/>
        <end position="361"/>
    </location>
</feature>
<dbReference type="EMBL" id="AAZO01003472">
    <property type="status" value="NOT_ANNOTATED_CDS"/>
    <property type="molecule type" value="Genomic_DNA"/>
</dbReference>
<evidence type="ECO:0000313" key="4">
    <source>
        <dbReference type="EnsemblMetazoa" id="PHUM299480-PA"/>
    </source>
</evidence>
<reference evidence="3" key="1">
    <citation type="submission" date="2007-04" db="EMBL/GenBank/DDBJ databases">
        <title>Annotation of Pediculus humanus corporis strain USDA.</title>
        <authorList>
            <person name="Kirkness E."/>
            <person name="Hannick L."/>
            <person name="Hass B."/>
            <person name="Bruggner R."/>
            <person name="Lawson D."/>
            <person name="Bidwell S."/>
            <person name="Joardar V."/>
            <person name="Caler E."/>
            <person name="Walenz B."/>
            <person name="Inman J."/>
            <person name="Schobel S."/>
            <person name="Galinsky K."/>
            <person name="Amedeo P."/>
            <person name="Strausberg R."/>
        </authorList>
    </citation>
    <scope>NUCLEOTIDE SEQUENCE</scope>
    <source>
        <strain evidence="3">USDA</strain>
    </source>
</reference>
<keyword evidence="2" id="KW-0472">Membrane</keyword>